<dbReference type="EMBL" id="BAAAWD010000006">
    <property type="protein sequence ID" value="GAA2997533.1"/>
    <property type="molecule type" value="Genomic_DNA"/>
</dbReference>
<name>A0ABN3XUC8_9ACTN</name>
<evidence type="ECO:0000256" key="1">
    <source>
        <dbReference type="SAM" id="MobiDB-lite"/>
    </source>
</evidence>
<protein>
    <submittedName>
        <fullName evidence="2">Uncharacterized protein</fullName>
    </submittedName>
</protein>
<keyword evidence="3" id="KW-1185">Reference proteome</keyword>
<feature type="compositionally biased region" description="Gly residues" evidence="1">
    <location>
        <begin position="48"/>
        <end position="57"/>
    </location>
</feature>
<feature type="region of interest" description="Disordered" evidence="1">
    <location>
        <begin position="1"/>
        <end position="112"/>
    </location>
</feature>
<feature type="compositionally biased region" description="Low complexity" evidence="1">
    <location>
        <begin position="84"/>
        <end position="95"/>
    </location>
</feature>
<sequence length="143" mass="14169">MPGRAAFPATGDRTVPCSGSPSEPPKLTGTAFRSAGTTSGGPPDDGAAGDGVAGDGVAGEVRDELVSDTFVTDGVPADDDTGKDAPAGEGPAGERPAGGERADRKRAAVTTRRSGLMCRTYSAEKALQTLSCRDPSVGVGCSS</sequence>
<comment type="caution">
    <text evidence="2">The sequence shown here is derived from an EMBL/GenBank/DDBJ whole genome shotgun (WGS) entry which is preliminary data.</text>
</comment>
<reference evidence="2 3" key="1">
    <citation type="journal article" date="2019" name="Int. J. Syst. Evol. Microbiol.">
        <title>The Global Catalogue of Microorganisms (GCM) 10K type strain sequencing project: providing services to taxonomists for standard genome sequencing and annotation.</title>
        <authorList>
            <consortium name="The Broad Institute Genomics Platform"/>
            <consortium name="The Broad Institute Genome Sequencing Center for Infectious Disease"/>
            <person name="Wu L."/>
            <person name="Ma J."/>
        </authorList>
    </citation>
    <scope>NUCLEOTIDE SEQUENCE [LARGE SCALE GENOMIC DNA]</scope>
    <source>
        <strain evidence="2 3">JCM 3106</strain>
    </source>
</reference>
<gene>
    <name evidence="2" type="ORF">GCM10017559_17650</name>
</gene>
<accession>A0ABN3XUC8</accession>
<evidence type="ECO:0000313" key="3">
    <source>
        <dbReference type="Proteomes" id="UP001499930"/>
    </source>
</evidence>
<organism evidence="2 3">
    <name type="scientific">Streptosporangium longisporum</name>
    <dbReference type="NCBI Taxonomy" id="46187"/>
    <lineage>
        <taxon>Bacteria</taxon>
        <taxon>Bacillati</taxon>
        <taxon>Actinomycetota</taxon>
        <taxon>Actinomycetes</taxon>
        <taxon>Streptosporangiales</taxon>
        <taxon>Streptosporangiaceae</taxon>
        <taxon>Streptosporangium</taxon>
    </lineage>
</organism>
<feature type="compositionally biased region" description="Basic and acidic residues" evidence="1">
    <location>
        <begin position="97"/>
        <end position="106"/>
    </location>
</feature>
<proteinExistence type="predicted"/>
<evidence type="ECO:0000313" key="2">
    <source>
        <dbReference type="EMBL" id="GAA2997533.1"/>
    </source>
</evidence>
<dbReference type="Proteomes" id="UP001499930">
    <property type="component" value="Unassembled WGS sequence"/>
</dbReference>